<dbReference type="GO" id="GO:0005856">
    <property type="term" value="C:cytoskeleton"/>
    <property type="evidence" value="ECO:0007669"/>
    <property type="project" value="TreeGrafter"/>
</dbReference>
<sequence>RAGHRQPGEGHVPDQRRAARDVRGRSLCPQEVNQRLMNLYALLHGLQAVVSQQDTLLELRLQEGAERREKPPAAAPPSSTETARPGERPSSELALLQRQHALLQEELARCRQLCHERAQEAAGLEGRLRGSEQERARLERERDEAQRQLAALRQEAGGARGRRGTDPRRRTSPPCR</sequence>
<dbReference type="Ensembl" id="ENSACDT00005003841.1">
    <property type="protein sequence ID" value="ENSACDP00005003191.1"/>
    <property type="gene ID" value="ENSACDG00005002281.1"/>
</dbReference>
<feature type="region of interest" description="Disordered" evidence="1">
    <location>
        <begin position="1"/>
        <end position="25"/>
    </location>
</feature>
<dbReference type="Proteomes" id="UP000694521">
    <property type="component" value="Unplaced"/>
</dbReference>
<dbReference type="AlphaFoldDB" id="A0A8B9D798"/>
<dbReference type="GO" id="GO:0007015">
    <property type="term" value="P:actin filament organization"/>
    <property type="evidence" value="ECO:0007669"/>
    <property type="project" value="TreeGrafter"/>
</dbReference>
<evidence type="ECO:0000313" key="3">
    <source>
        <dbReference type="Proteomes" id="UP000694521"/>
    </source>
</evidence>
<reference evidence="2" key="2">
    <citation type="submission" date="2025-09" db="UniProtKB">
        <authorList>
            <consortium name="Ensembl"/>
        </authorList>
    </citation>
    <scope>IDENTIFICATION</scope>
</reference>
<feature type="compositionally biased region" description="Basic and acidic residues" evidence="1">
    <location>
        <begin position="1"/>
        <end position="24"/>
    </location>
</feature>
<name>A0A8B9D798_ANSCY</name>
<feature type="region of interest" description="Disordered" evidence="1">
    <location>
        <begin position="63"/>
        <end position="91"/>
    </location>
</feature>
<dbReference type="GO" id="GO:0008017">
    <property type="term" value="F:microtubule binding"/>
    <property type="evidence" value="ECO:0007669"/>
    <property type="project" value="TreeGrafter"/>
</dbReference>
<feature type="region of interest" description="Disordered" evidence="1">
    <location>
        <begin position="121"/>
        <end position="176"/>
    </location>
</feature>
<feature type="compositionally biased region" description="Low complexity" evidence="1">
    <location>
        <begin position="147"/>
        <end position="157"/>
    </location>
</feature>
<dbReference type="GO" id="GO:0000902">
    <property type="term" value="P:cell morphogenesis"/>
    <property type="evidence" value="ECO:0007669"/>
    <property type="project" value="TreeGrafter"/>
</dbReference>
<evidence type="ECO:0000313" key="2">
    <source>
        <dbReference type="Ensembl" id="ENSACDP00005003191.1"/>
    </source>
</evidence>
<organism evidence="2 3">
    <name type="scientific">Anser cygnoides</name>
    <name type="common">Swan goose</name>
    <dbReference type="NCBI Taxonomy" id="8845"/>
    <lineage>
        <taxon>Eukaryota</taxon>
        <taxon>Metazoa</taxon>
        <taxon>Chordata</taxon>
        <taxon>Craniata</taxon>
        <taxon>Vertebrata</taxon>
        <taxon>Euteleostomi</taxon>
        <taxon>Archelosauria</taxon>
        <taxon>Archosauria</taxon>
        <taxon>Dinosauria</taxon>
        <taxon>Saurischia</taxon>
        <taxon>Theropoda</taxon>
        <taxon>Coelurosauria</taxon>
        <taxon>Aves</taxon>
        <taxon>Neognathae</taxon>
        <taxon>Galloanserae</taxon>
        <taxon>Anseriformes</taxon>
        <taxon>Anatidae</taxon>
        <taxon>Anserinae</taxon>
        <taxon>Anser</taxon>
    </lineage>
</organism>
<dbReference type="PANTHER" id="PTHR13944:SF20">
    <property type="entry name" value="RHO GUANINE NUCLEOTIDE EXCHANGE FACTOR 2"/>
    <property type="match status" value="1"/>
</dbReference>
<proteinExistence type="predicted"/>
<protein>
    <submittedName>
        <fullName evidence="2">Uncharacterized protein</fullName>
    </submittedName>
</protein>
<dbReference type="GO" id="GO:0035023">
    <property type="term" value="P:regulation of Rho protein signal transduction"/>
    <property type="evidence" value="ECO:0007669"/>
    <property type="project" value="TreeGrafter"/>
</dbReference>
<dbReference type="GO" id="GO:0045666">
    <property type="term" value="P:positive regulation of neuron differentiation"/>
    <property type="evidence" value="ECO:0007669"/>
    <property type="project" value="TreeGrafter"/>
</dbReference>
<evidence type="ECO:0000256" key="1">
    <source>
        <dbReference type="SAM" id="MobiDB-lite"/>
    </source>
</evidence>
<keyword evidence="3" id="KW-1185">Reference proteome</keyword>
<dbReference type="InterPro" id="IPR051632">
    <property type="entry name" value="Rho_GEF"/>
</dbReference>
<dbReference type="GO" id="GO:0032587">
    <property type="term" value="C:ruffle membrane"/>
    <property type="evidence" value="ECO:0007669"/>
    <property type="project" value="TreeGrafter"/>
</dbReference>
<reference evidence="2" key="1">
    <citation type="submission" date="2025-08" db="UniProtKB">
        <authorList>
            <consortium name="Ensembl"/>
        </authorList>
    </citation>
    <scope>IDENTIFICATION</scope>
</reference>
<dbReference type="PANTHER" id="PTHR13944">
    <property type="entry name" value="AGAP007712-PA"/>
    <property type="match status" value="1"/>
</dbReference>
<feature type="compositionally biased region" description="Basic and acidic residues" evidence="1">
    <location>
        <begin position="126"/>
        <end position="146"/>
    </location>
</feature>
<accession>A0A8B9D798</accession>